<gene>
    <name evidence="1" type="ORF">SAMN04488065_2628</name>
</gene>
<name>A0A1H4A735_9EURY</name>
<dbReference type="AlphaFoldDB" id="A0A1H4A735"/>
<protein>
    <submittedName>
        <fullName evidence="1">Uncharacterized protein</fullName>
    </submittedName>
</protein>
<proteinExistence type="predicted"/>
<dbReference type="RefSeq" id="WP_092635536.1">
    <property type="nucleotide sequence ID" value="NZ_FNQT01000005.1"/>
</dbReference>
<reference evidence="1 2" key="1">
    <citation type="submission" date="2016-10" db="EMBL/GenBank/DDBJ databases">
        <authorList>
            <person name="de Groot N.N."/>
        </authorList>
    </citation>
    <scope>NUCLEOTIDE SEQUENCE [LARGE SCALE GENOMIC DNA]</scope>
    <source>
        <strain evidence="1 2">CGMCC 1.8712</strain>
    </source>
</reference>
<organism evidence="1 2">
    <name type="scientific">Haloplanus vescus</name>
    <dbReference type="NCBI Taxonomy" id="555874"/>
    <lineage>
        <taxon>Archaea</taxon>
        <taxon>Methanobacteriati</taxon>
        <taxon>Methanobacteriota</taxon>
        <taxon>Stenosarchaea group</taxon>
        <taxon>Halobacteria</taxon>
        <taxon>Halobacteriales</taxon>
        <taxon>Haloferacaceae</taxon>
        <taxon>Haloplanus</taxon>
    </lineage>
</organism>
<evidence type="ECO:0000313" key="1">
    <source>
        <dbReference type="EMBL" id="SEA31710.1"/>
    </source>
</evidence>
<keyword evidence="2" id="KW-1185">Reference proteome</keyword>
<dbReference type="STRING" id="555874.SAMN04488065_2628"/>
<dbReference type="EMBL" id="FNQT01000005">
    <property type="protein sequence ID" value="SEA31710.1"/>
    <property type="molecule type" value="Genomic_DNA"/>
</dbReference>
<sequence length="191" mass="21970">MTDSPDLLDLQKRQQEHDEGHHRDVYTLPYPDRMNHYVLHFSKYVGRLSRDYADEETRMEQLEKTLADSFIVALAAANTLNLDLQAQLEEMFGIEAEGVAEWAEQLDPADDPMDSEEVQDWLFQRMAAPAGSMSNAMESLDHMEPMNTRELLEEETVEIVSDLLIAAENLDVDLEALLDDRWTKIEEESIL</sequence>
<evidence type="ECO:0000313" key="2">
    <source>
        <dbReference type="Proteomes" id="UP000236755"/>
    </source>
</evidence>
<dbReference type="Proteomes" id="UP000236755">
    <property type="component" value="Unassembled WGS sequence"/>
</dbReference>
<accession>A0A1H4A735</accession>
<dbReference type="OrthoDB" id="350279at2157"/>